<proteinExistence type="predicted"/>
<feature type="region of interest" description="Disordered" evidence="1">
    <location>
        <begin position="1"/>
        <end position="20"/>
    </location>
</feature>
<keyword evidence="3" id="KW-1185">Reference proteome</keyword>
<dbReference type="Proteomes" id="UP001499979">
    <property type="component" value="Unassembled WGS sequence"/>
</dbReference>
<name>A0ABP4ERW4_9ACTN</name>
<evidence type="ECO:0008006" key="4">
    <source>
        <dbReference type="Google" id="ProtNLM"/>
    </source>
</evidence>
<organism evidence="2 3">
    <name type="scientific">Nocardioides aquiterrae</name>
    <dbReference type="NCBI Taxonomy" id="203799"/>
    <lineage>
        <taxon>Bacteria</taxon>
        <taxon>Bacillati</taxon>
        <taxon>Actinomycetota</taxon>
        <taxon>Actinomycetes</taxon>
        <taxon>Propionibacteriales</taxon>
        <taxon>Nocardioidaceae</taxon>
        <taxon>Nocardioides</taxon>
    </lineage>
</organism>
<evidence type="ECO:0000313" key="2">
    <source>
        <dbReference type="EMBL" id="GAA1128120.1"/>
    </source>
</evidence>
<feature type="region of interest" description="Disordered" evidence="1">
    <location>
        <begin position="79"/>
        <end position="130"/>
    </location>
</feature>
<gene>
    <name evidence="2" type="ORF">GCM10009606_04750</name>
</gene>
<reference evidence="3" key="1">
    <citation type="journal article" date="2019" name="Int. J. Syst. Evol. Microbiol.">
        <title>The Global Catalogue of Microorganisms (GCM) 10K type strain sequencing project: providing services to taxonomists for standard genome sequencing and annotation.</title>
        <authorList>
            <consortium name="The Broad Institute Genomics Platform"/>
            <consortium name="The Broad Institute Genome Sequencing Center for Infectious Disease"/>
            <person name="Wu L."/>
            <person name="Ma J."/>
        </authorList>
    </citation>
    <scope>NUCLEOTIDE SEQUENCE [LARGE SCALE GENOMIC DNA]</scope>
    <source>
        <strain evidence="3">JCM 11813</strain>
    </source>
</reference>
<feature type="compositionally biased region" description="Pro residues" evidence="1">
    <location>
        <begin position="1"/>
        <end position="11"/>
    </location>
</feature>
<feature type="compositionally biased region" description="Basic residues" evidence="1">
    <location>
        <begin position="100"/>
        <end position="110"/>
    </location>
</feature>
<comment type="caution">
    <text evidence="2">The sequence shown here is derived from an EMBL/GenBank/DDBJ whole genome shotgun (WGS) entry which is preliminary data.</text>
</comment>
<accession>A0ABP4ERW4</accession>
<evidence type="ECO:0000256" key="1">
    <source>
        <dbReference type="SAM" id="MobiDB-lite"/>
    </source>
</evidence>
<dbReference type="EMBL" id="BAAAJE010000001">
    <property type="protein sequence ID" value="GAA1128120.1"/>
    <property type="molecule type" value="Genomic_DNA"/>
</dbReference>
<protein>
    <recommendedName>
        <fullName evidence="4">DUF2510 domain-containing protein</fullName>
    </recommendedName>
</protein>
<feature type="compositionally biased region" description="Low complexity" evidence="1">
    <location>
        <begin position="111"/>
        <end position="121"/>
    </location>
</feature>
<sequence length="130" mass="14128">MQGFLNPPPGPADEDHSDREIAPWGETIMDDETWSTQPFLGLVPHFHADPVEGVPLVSTDGHWWWDGYAWTPAPALAGAGVAAAAEPDEPVRPVKPPRLPPRRAPRRPRHQLPLPTSAPGAARPPRPAAR</sequence>
<evidence type="ECO:0000313" key="3">
    <source>
        <dbReference type="Proteomes" id="UP001499979"/>
    </source>
</evidence>